<sequence>MQVLFEDENLIITERGETDAKSNTVLISFTGVGHKLGGIDVQKPEFFGAGKNFDNFIFVTDRRRSWGNNINFDLLKKIILRVSKDKKLFCLGNSMGGFLSIVATKFLTIEVSVSFVPQYSVKPEIVPFETRWVNYTQDIEHYKIHSLDEYFNNSTKYYIFTSRDRLDYMQAKLFPKRNNIYHFNYRKIKHDLARQLKMNQELTPLLLHCFSGQDIKSLRGAVKLSPRQIAPWKTIFDALRLRHPGIFPPIF</sequence>
<gene>
    <name evidence="1" type="ORF">GCM10007094_34130</name>
</gene>
<protein>
    <recommendedName>
        <fullName evidence="3">Alpha/beta hydrolase</fullName>
    </recommendedName>
</protein>
<accession>A0ABQ3EMW1</accession>
<evidence type="ECO:0008006" key="3">
    <source>
        <dbReference type="Google" id="ProtNLM"/>
    </source>
</evidence>
<dbReference type="EMBL" id="BMXE01000007">
    <property type="protein sequence ID" value="GHB42098.1"/>
    <property type="molecule type" value="Genomic_DNA"/>
</dbReference>
<reference evidence="2" key="1">
    <citation type="journal article" date="2019" name="Int. J. Syst. Evol. Microbiol.">
        <title>The Global Catalogue of Microorganisms (GCM) 10K type strain sequencing project: providing services to taxonomists for standard genome sequencing and annotation.</title>
        <authorList>
            <consortium name="The Broad Institute Genomics Platform"/>
            <consortium name="The Broad Institute Genome Sequencing Center for Infectious Disease"/>
            <person name="Wu L."/>
            <person name="Ma J."/>
        </authorList>
    </citation>
    <scope>NUCLEOTIDE SEQUENCE [LARGE SCALE GENOMIC DNA]</scope>
    <source>
        <strain evidence="2">KCTC 12861</strain>
    </source>
</reference>
<name>A0ABQ3EMW1_9HYPH</name>
<evidence type="ECO:0000313" key="2">
    <source>
        <dbReference type="Proteomes" id="UP000637980"/>
    </source>
</evidence>
<organism evidence="1 2">
    <name type="scientific">Pseudovibrio japonicus</name>
    <dbReference type="NCBI Taxonomy" id="366534"/>
    <lineage>
        <taxon>Bacteria</taxon>
        <taxon>Pseudomonadati</taxon>
        <taxon>Pseudomonadota</taxon>
        <taxon>Alphaproteobacteria</taxon>
        <taxon>Hyphomicrobiales</taxon>
        <taxon>Stappiaceae</taxon>
        <taxon>Pseudovibrio</taxon>
    </lineage>
</organism>
<dbReference type="Proteomes" id="UP000637980">
    <property type="component" value="Unassembled WGS sequence"/>
</dbReference>
<proteinExistence type="predicted"/>
<keyword evidence="2" id="KW-1185">Reference proteome</keyword>
<comment type="caution">
    <text evidence="1">The sequence shown here is derived from an EMBL/GenBank/DDBJ whole genome shotgun (WGS) entry which is preliminary data.</text>
</comment>
<evidence type="ECO:0000313" key="1">
    <source>
        <dbReference type="EMBL" id="GHB42098.1"/>
    </source>
</evidence>